<dbReference type="PANTHER" id="PTHR47926">
    <property type="entry name" value="PENTATRICOPEPTIDE REPEAT-CONTAINING PROTEIN"/>
    <property type="match status" value="1"/>
</dbReference>
<accession>A0AAV9D365</accession>
<dbReference type="EMBL" id="JAUJYO010000015">
    <property type="protein sequence ID" value="KAK1295615.1"/>
    <property type="molecule type" value="Genomic_DNA"/>
</dbReference>
<dbReference type="InterPro" id="IPR002885">
    <property type="entry name" value="PPR_rpt"/>
</dbReference>
<dbReference type="Pfam" id="PF13041">
    <property type="entry name" value="PPR_2"/>
    <property type="match status" value="2"/>
</dbReference>
<reference evidence="3" key="2">
    <citation type="submission" date="2023-06" db="EMBL/GenBank/DDBJ databases">
        <authorList>
            <person name="Ma L."/>
            <person name="Liu K.-W."/>
            <person name="Li Z."/>
            <person name="Hsiao Y.-Y."/>
            <person name="Qi Y."/>
            <person name="Fu T."/>
            <person name="Tang G."/>
            <person name="Zhang D."/>
            <person name="Sun W.-H."/>
            <person name="Liu D.-K."/>
            <person name="Li Y."/>
            <person name="Chen G.-Z."/>
            <person name="Liu X.-D."/>
            <person name="Liao X.-Y."/>
            <person name="Jiang Y.-T."/>
            <person name="Yu X."/>
            <person name="Hao Y."/>
            <person name="Huang J."/>
            <person name="Zhao X.-W."/>
            <person name="Ke S."/>
            <person name="Chen Y.-Y."/>
            <person name="Wu W.-L."/>
            <person name="Hsu J.-L."/>
            <person name="Lin Y.-F."/>
            <person name="Huang M.-D."/>
            <person name="Li C.-Y."/>
            <person name="Huang L."/>
            <person name="Wang Z.-W."/>
            <person name="Zhao X."/>
            <person name="Zhong W.-Y."/>
            <person name="Peng D.-H."/>
            <person name="Ahmad S."/>
            <person name="Lan S."/>
            <person name="Zhang J.-S."/>
            <person name="Tsai W.-C."/>
            <person name="Van De Peer Y."/>
            <person name="Liu Z.-J."/>
        </authorList>
    </citation>
    <scope>NUCLEOTIDE SEQUENCE</scope>
    <source>
        <strain evidence="3">CP</strain>
        <tissue evidence="3">Leaves</tissue>
    </source>
</reference>
<evidence type="ECO:0000313" key="3">
    <source>
        <dbReference type="EMBL" id="KAK1295615.1"/>
    </source>
</evidence>
<proteinExistence type="predicted"/>
<keyword evidence="1" id="KW-0677">Repeat</keyword>
<dbReference type="FunFam" id="1.25.40.10:FF:002166">
    <property type="entry name" value="Pentatricopeptide (PPR) repeat-containing protein-like"/>
    <property type="match status" value="1"/>
</dbReference>
<comment type="caution">
    <text evidence="3">The sequence shown here is derived from an EMBL/GenBank/DDBJ whole genome shotgun (WGS) entry which is preliminary data.</text>
</comment>
<dbReference type="InterPro" id="IPR011990">
    <property type="entry name" value="TPR-like_helical_dom_sf"/>
</dbReference>
<dbReference type="Gene3D" id="1.25.40.10">
    <property type="entry name" value="Tetratricopeptide repeat domain"/>
    <property type="match status" value="5"/>
</dbReference>
<reference evidence="3" key="1">
    <citation type="journal article" date="2023" name="Nat. Commun.">
        <title>Diploid and tetraploid genomes of Acorus and the evolution of monocots.</title>
        <authorList>
            <person name="Ma L."/>
            <person name="Liu K.W."/>
            <person name="Li Z."/>
            <person name="Hsiao Y.Y."/>
            <person name="Qi Y."/>
            <person name="Fu T."/>
            <person name="Tang G.D."/>
            <person name="Zhang D."/>
            <person name="Sun W.H."/>
            <person name="Liu D.K."/>
            <person name="Li Y."/>
            <person name="Chen G.Z."/>
            <person name="Liu X.D."/>
            <person name="Liao X.Y."/>
            <person name="Jiang Y.T."/>
            <person name="Yu X."/>
            <person name="Hao Y."/>
            <person name="Huang J."/>
            <person name="Zhao X.W."/>
            <person name="Ke S."/>
            <person name="Chen Y.Y."/>
            <person name="Wu W.L."/>
            <person name="Hsu J.L."/>
            <person name="Lin Y.F."/>
            <person name="Huang M.D."/>
            <person name="Li C.Y."/>
            <person name="Huang L."/>
            <person name="Wang Z.W."/>
            <person name="Zhao X."/>
            <person name="Zhong W.Y."/>
            <person name="Peng D.H."/>
            <person name="Ahmad S."/>
            <person name="Lan S."/>
            <person name="Zhang J.S."/>
            <person name="Tsai W.C."/>
            <person name="Van de Peer Y."/>
            <person name="Liu Z.J."/>
        </authorList>
    </citation>
    <scope>NUCLEOTIDE SEQUENCE</scope>
    <source>
        <strain evidence="3">CP</strain>
    </source>
</reference>
<dbReference type="Proteomes" id="UP001180020">
    <property type="component" value="Unassembled WGS sequence"/>
</dbReference>
<dbReference type="AlphaFoldDB" id="A0AAV9D365"/>
<dbReference type="GO" id="GO:0003723">
    <property type="term" value="F:RNA binding"/>
    <property type="evidence" value="ECO:0007669"/>
    <property type="project" value="InterPro"/>
</dbReference>
<evidence type="ECO:0000313" key="4">
    <source>
        <dbReference type="Proteomes" id="UP001180020"/>
    </source>
</evidence>
<dbReference type="FunFam" id="1.25.40.10:FF:001822">
    <property type="entry name" value="Pentatricopeptide repeat-containing family protein"/>
    <property type="match status" value="1"/>
</dbReference>
<dbReference type="GO" id="GO:0009451">
    <property type="term" value="P:RNA modification"/>
    <property type="evidence" value="ECO:0007669"/>
    <property type="project" value="InterPro"/>
</dbReference>
<feature type="repeat" description="PPR" evidence="2">
    <location>
        <begin position="129"/>
        <end position="163"/>
    </location>
</feature>
<evidence type="ECO:0000256" key="1">
    <source>
        <dbReference type="ARBA" id="ARBA00022737"/>
    </source>
</evidence>
<name>A0AAV9D365_ACOCL</name>
<dbReference type="InterPro" id="IPR046960">
    <property type="entry name" value="PPR_At4g14850-like_plant"/>
</dbReference>
<protein>
    <submittedName>
        <fullName evidence="3">Pentatricopeptide repeat-containing protein</fullName>
    </submittedName>
</protein>
<organism evidence="3 4">
    <name type="scientific">Acorus calamus</name>
    <name type="common">Sweet flag</name>
    <dbReference type="NCBI Taxonomy" id="4465"/>
    <lineage>
        <taxon>Eukaryota</taxon>
        <taxon>Viridiplantae</taxon>
        <taxon>Streptophyta</taxon>
        <taxon>Embryophyta</taxon>
        <taxon>Tracheophyta</taxon>
        <taxon>Spermatophyta</taxon>
        <taxon>Magnoliopsida</taxon>
        <taxon>Liliopsida</taxon>
        <taxon>Acoraceae</taxon>
        <taxon>Acorus</taxon>
    </lineage>
</organism>
<gene>
    <name evidence="3" type="primary">PCMP-E91</name>
    <name evidence="3" type="ORF">QJS10_CPB15g00157</name>
</gene>
<dbReference type="Pfam" id="PF01535">
    <property type="entry name" value="PPR"/>
    <property type="match status" value="6"/>
</dbReference>
<dbReference type="NCBIfam" id="TIGR00756">
    <property type="entry name" value="PPR"/>
    <property type="match status" value="5"/>
</dbReference>
<keyword evidence="4" id="KW-1185">Reference proteome</keyword>
<feature type="repeat" description="PPR" evidence="2">
    <location>
        <begin position="434"/>
        <end position="468"/>
    </location>
</feature>
<dbReference type="PANTHER" id="PTHR47926:SF536">
    <property type="entry name" value="DYW DOMAIN-CONTAINING PROTEIN"/>
    <property type="match status" value="1"/>
</dbReference>
<feature type="repeat" description="PPR" evidence="2">
    <location>
        <begin position="230"/>
        <end position="264"/>
    </location>
</feature>
<dbReference type="PROSITE" id="PS51375">
    <property type="entry name" value="PPR"/>
    <property type="match status" value="4"/>
</dbReference>
<feature type="repeat" description="PPR" evidence="2">
    <location>
        <begin position="332"/>
        <end position="367"/>
    </location>
</feature>
<dbReference type="FunFam" id="1.25.40.10:FF:000607">
    <property type="entry name" value="Pentatricopeptide repeat-containing protein, mitochondrial"/>
    <property type="match status" value="1"/>
</dbReference>
<sequence length="620" mass="69788">MIVQRRLVKLHRTLFRSFHCIDHLRLKKSQTKSKLFTSKPFPSKPNLKETVRAIDSTKSVDPETYIHLLQACIHSRSITEGKRIHQHILKNNTHITISPPLLEKLTLMYIACGETELARVIFDEIRRPNVFLWNAMIRSYSWNGPADRAIELYHRMRECGVRPDKFTFPFVLKACSGLSAIGEGKAIHDHARSVGLDSDVYVSTALVDMYAKCGCLADCYDVFDKMPERDVVAWNAMIAGFSLSGLYEEMFDLVVGMQREGKALNSSTVVALLPAVGQRKGLHRGKSIHGYSLRRGFSEGCVLLGTALLDMYGKCECLDYARRVFDLLDVKNEVTWSAMIGAFVFCNRMEEAIELFDRMVFVENLNPTPTILGSVLRACSSLSNICRGKRIHGFSIKFGFDFNMVVGNSLISLYSKGGHIDEAMNFFNGMASRDTISYSAIISGCVQNGDAEEALSLFRKMQSYDVEPDLATMVNIIPACSQLAALQHGRSSHCYVIIRGFAFETPIANALIDMYSKCGKVNLAREVFDRKEDKDIVSWNAMISGYGIHGHGLEAISMFLDLRKTDDVRVTKISPPVFYVISIIKRLDPCFRGMHNNQNILIEQLICMIVPSVIFLKEMK</sequence>
<evidence type="ECO:0000256" key="2">
    <source>
        <dbReference type="PROSITE-ProRule" id="PRU00708"/>
    </source>
</evidence>